<evidence type="ECO:0000313" key="2">
    <source>
        <dbReference type="Proteomes" id="UP000031368"/>
    </source>
</evidence>
<keyword evidence="2" id="KW-1185">Reference proteome</keyword>
<accession>A0A0B4X9J1</accession>
<geneLocation type="plasmid" evidence="1 2">
    <name>pRgalR602b</name>
</geneLocation>
<reference evidence="1 2" key="1">
    <citation type="submission" date="2013-11" db="EMBL/GenBank/DDBJ databases">
        <title>Complete genome sequence of Rhizobium gallicum bv. gallicum R602.</title>
        <authorList>
            <person name="Bustos P."/>
            <person name="Santamaria R.I."/>
            <person name="Lozano L."/>
            <person name="Acosta J.L."/>
            <person name="Ormeno-Orrillo E."/>
            <person name="Rogel M.A."/>
            <person name="Romero D."/>
            <person name="Cevallos M.A."/>
            <person name="Martinez-Romero E."/>
            <person name="Gonzalez V."/>
        </authorList>
    </citation>
    <scope>NUCLEOTIDE SEQUENCE [LARGE SCALE GENOMIC DNA]</scope>
    <source>
        <strain evidence="1 2">R602</strain>
        <plasmid evidence="1 2">pRgalR602b</plasmid>
    </source>
</reference>
<keyword evidence="1" id="KW-0614">Plasmid</keyword>
<evidence type="ECO:0000313" key="1">
    <source>
        <dbReference type="EMBL" id="AJD43796.1"/>
    </source>
</evidence>
<name>A0A0B4X9J1_9HYPH</name>
<dbReference type="EMBL" id="CP006879">
    <property type="protein sequence ID" value="AJD43796.1"/>
    <property type="molecule type" value="Genomic_DNA"/>
</dbReference>
<gene>
    <name evidence="1" type="ORF">RGR602_PB00261</name>
</gene>
<protein>
    <submittedName>
        <fullName evidence="1">Uncharacterized protein</fullName>
    </submittedName>
</protein>
<dbReference type="AlphaFoldDB" id="A0A0B4X9J1"/>
<dbReference type="Proteomes" id="UP000031368">
    <property type="component" value="Plasmid pRgalR602b"/>
</dbReference>
<organism evidence="1 2">
    <name type="scientific">Rhizobium gallicum bv. gallicum R602sp</name>
    <dbReference type="NCBI Taxonomy" id="1041138"/>
    <lineage>
        <taxon>Bacteria</taxon>
        <taxon>Pseudomonadati</taxon>
        <taxon>Pseudomonadota</taxon>
        <taxon>Alphaproteobacteria</taxon>
        <taxon>Hyphomicrobiales</taxon>
        <taxon>Rhizobiaceae</taxon>
        <taxon>Rhizobium/Agrobacterium group</taxon>
        <taxon>Rhizobium</taxon>
    </lineage>
</organism>
<proteinExistence type="predicted"/>
<sequence length="308" mass="34043">MINPQKNNVRNRAVFTSLLSAVVQNDVKIVSFSATTLQGSSWLYATSRRGPPLFEQVWSYRSGQAARSCTLSCASEYPSLRSHLHCSIRRGHGRHGCRTKRPHHAPLCEPIGDLPSPSAVTKSPKQVVCRIGAPFALHHLSVPAARIWRPLWSGFQHSCPASDKSRFAGRHTHGQNLKACKHRDPSRIQFSPRPDRWALTEVLEGGANPDRDMVGNSNSARSSVLREGCLRRSQITMPAHARARRRQRLMQAAVLPVGAAEHRLGLSRTVSSFPNIQRFSVHEPQATVAGAGFDVIRADKFSAMRSTS</sequence>
<dbReference type="HOGENOM" id="CLU_902762_0_0_5"/>
<dbReference type="KEGG" id="rga:RGR602_PB00261"/>